<gene>
    <name evidence="1" type="ORF">HMPREF0591_0300</name>
</gene>
<organism evidence="1 2">
    <name type="scientific">Mycobacterium parascrofulaceum ATCC BAA-614</name>
    <dbReference type="NCBI Taxonomy" id="525368"/>
    <lineage>
        <taxon>Bacteria</taxon>
        <taxon>Bacillati</taxon>
        <taxon>Actinomycetota</taxon>
        <taxon>Actinomycetes</taxon>
        <taxon>Mycobacteriales</taxon>
        <taxon>Mycobacteriaceae</taxon>
        <taxon>Mycobacterium</taxon>
        <taxon>Mycobacterium simiae complex</taxon>
    </lineage>
</organism>
<proteinExistence type="predicted"/>
<keyword evidence="2" id="KW-1185">Reference proteome</keyword>
<protein>
    <submittedName>
        <fullName evidence="1">Uncharacterized protein</fullName>
    </submittedName>
</protein>
<comment type="caution">
    <text evidence="1">The sequence shown here is derived from an EMBL/GenBank/DDBJ whole genome shotgun (WGS) entry which is preliminary data.</text>
</comment>
<accession>D5P2A6</accession>
<dbReference type="EMBL" id="ADNV01000050">
    <property type="protein sequence ID" value="EFG79798.1"/>
    <property type="molecule type" value="Genomic_DNA"/>
</dbReference>
<dbReference type="AlphaFoldDB" id="D5P2A6"/>
<dbReference type="HOGENOM" id="CLU_2168189_0_0_11"/>
<reference evidence="1 2" key="1">
    <citation type="submission" date="2010-04" db="EMBL/GenBank/DDBJ databases">
        <authorList>
            <person name="Muzny D."/>
            <person name="Qin X."/>
            <person name="Deng J."/>
            <person name="Jiang H."/>
            <person name="Liu Y."/>
            <person name="Qu J."/>
            <person name="Song X.-Z."/>
            <person name="Zhang L."/>
            <person name="Thornton R."/>
            <person name="Coyle M."/>
            <person name="Francisco L."/>
            <person name="Jackson L."/>
            <person name="Javaid M."/>
            <person name="Korchina V."/>
            <person name="Kovar C."/>
            <person name="Mata R."/>
            <person name="Mathew T."/>
            <person name="Ngo R."/>
            <person name="Nguyen L."/>
            <person name="Nguyen N."/>
            <person name="Okwuonu G."/>
            <person name="Ongeri F."/>
            <person name="Pham C."/>
            <person name="Simmons D."/>
            <person name="Wilczek-Boney K."/>
            <person name="Hale W."/>
            <person name="Jakkamsetti A."/>
            <person name="Pham P."/>
            <person name="Ruth R."/>
            <person name="San Lucas F."/>
            <person name="Warren J."/>
            <person name="Zhang J."/>
            <person name="Zhao Z."/>
            <person name="Zhou C."/>
            <person name="Zhu D."/>
            <person name="Lee S."/>
            <person name="Bess C."/>
            <person name="Blankenburg K."/>
            <person name="Forbes L."/>
            <person name="Fu Q."/>
            <person name="Gubbala S."/>
            <person name="Hirani K."/>
            <person name="Jayaseelan J.C."/>
            <person name="Lara F."/>
            <person name="Munidasa M."/>
            <person name="Palculict T."/>
            <person name="Patil S."/>
            <person name="Pu L.-L."/>
            <person name="Saada N."/>
            <person name="Tang L."/>
            <person name="Weissenberger G."/>
            <person name="Zhu Y."/>
            <person name="Hemphill L."/>
            <person name="Shang Y."/>
            <person name="Youmans B."/>
            <person name="Ayvaz T."/>
            <person name="Ross M."/>
            <person name="Santibanez J."/>
            <person name="Aqrawi P."/>
            <person name="Gross S."/>
            <person name="Joshi V."/>
            <person name="Fowler G."/>
            <person name="Nazareth L."/>
            <person name="Reid J."/>
            <person name="Worley K."/>
            <person name="Petrosino J."/>
            <person name="Highlander S."/>
            <person name="Gibbs R."/>
        </authorList>
    </citation>
    <scope>NUCLEOTIDE SEQUENCE [LARGE SCALE GENOMIC DNA]</scope>
    <source>
        <strain evidence="1 2">ATCC BAA-614</strain>
    </source>
</reference>
<dbReference type="Proteomes" id="UP000003653">
    <property type="component" value="Unassembled WGS sequence"/>
</dbReference>
<name>D5P2A6_9MYCO</name>
<evidence type="ECO:0000313" key="1">
    <source>
        <dbReference type="EMBL" id="EFG79798.1"/>
    </source>
</evidence>
<sequence length="110" mass="12185">MGFRATNVHRCQPFRVVRPRFGVGWWSGNGRRCQCAFPRSGKRRRFQIFPTIPGGSDTSLTRQAGRFGHRRVDLGDRQTERGCLGGSGLGAGPGLYGWQACGAPIAHRRE</sequence>
<evidence type="ECO:0000313" key="2">
    <source>
        <dbReference type="Proteomes" id="UP000003653"/>
    </source>
</evidence>